<name>A0A1R4KC39_9MICO</name>
<protein>
    <submittedName>
        <fullName evidence="7">Thioredoxin reductase</fullName>
        <ecNumber evidence="7">1.8.1.9</ecNumber>
    </submittedName>
</protein>
<evidence type="ECO:0000259" key="6">
    <source>
        <dbReference type="Pfam" id="PF08242"/>
    </source>
</evidence>
<evidence type="ECO:0000256" key="4">
    <source>
        <dbReference type="SAM" id="MobiDB-lite"/>
    </source>
</evidence>
<dbReference type="InterPro" id="IPR029063">
    <property type="entry name" value="SAM-dependent_MTases_sf"/>
</dbReference>
<evidence type="ECO:0000256" key="3">
    <source>
        <dbReference type="ARBA" id="ARBA00048132"/>
    </source>
</evidence>
<dbReference type="SUPFAM" id="SSF53335">
    <property type="entry name" value="S-adenosyl-L-methionine-dependent methyltransferases"/>
    <property type="match status" value="1"/>
</dbReference>
<evidence type="ECO:0000259" key="5">
    <source>
        <dbReference type="Pfam" id="PF07992"/>
    </source>
</evidence>
<dbReference type="GO" id="GO:0004791">
    <property type="term" value="F:thioredoxin-disulfide reductase (NADPH) activity"/>
    <property type="evidence" value="ECO:0007669"/>
    <property type="project" value="UniProtKB-EC"/>
</dbReference>
<evidence type="ECO:0000256" key="1">
    <source>
        <dbReference type="ARBA" id="ARBA00022630"/>
    </source>
</evidence>
<feature type="domain" description="Methyltransferase type 12" evidence="6">
    <location>
        <begin position="66"/>
        <end position="165"/>
    </location>
</feature>
<dbReference type="InterPro" id="IPR013217">
    <property type="entry name" value="Methyltransf_12"/>
</dbReference>
<feature type="region of interest" description="Disordered" evidence="4">
    <location>
        <begin position="176"/>
        <end position="199"/>
    </location>
</feature>
<dbReference type="InterPro" id="IPR023753">
    <property type="entry name" value="FAD/NAD-binding_dom"/>
</dbReference>
<dbReference type="Gene3D" id="3.50.50.60">
    <property type="entry name" value="FAD/NAD(P)-binding domain"/>
    <property type="match status" value="2"/>
</dbReference>
<dbReference type="CDD" id="cd02440">
    <property type="entry name" value="AdoMet_MTases"/>
    <property type="match status" value="1"/>
</dbReference>
<keyword evidence="2 7" id="KW-0560">Oxidoreductase</keyword>
<comment type="catalytic activity">
    <reaction evidence="3">
        <text>[thioredoxin]-dithiol + NADP(+) = [thioredoxin]-disulfide + NADPH + H(+)</text>
        <dbReference type="Rhea" id="RHEA:20345"/>
        <dbReference type="Rhea" id="RHEA-COMP:10698"/>
        <dbReference type="Rhea" id="RHEA-COMP:10700"/>
        <dbReference type="ChEBI" id="CHEBI:15378"/>
        <dbReference type="ChEBI" id="CHEBI:29950"/>
        <dbReference type="ChEBI" id="CHEBI:50058"/>
        <dbReference type="ChEBI" id="CHEBI:57783"/>
        <dbReference type="ChEBI" id="CHEBI:58349"/>
        <dbReference type="EC" id="1.8.1.9"/>
    </reaction>
</comment>
<feature type="region of interest" description="Disordered" evidence="4">
    <location>
        <begin position="248"/>
        <end position="269"/>
    </location>
</feature>
<keyword evidence="8" id="KW-1185">Reference proteome</keyword>
<accession>A0A1R4KC39</accession>
<proteinExistence type="predicted"/>
<evidence type="ECO:0000313" key="8">
    <source>
        <dbReference type="Proteomes" id="UP000196320"/>
    </source>
</evidence>
<dbReference type="InterPro" id="IPR036188">
    <property type="entry name" value="FAD/NAD-bd_sf"/>
</dbReference>
<dbReference type="Pfam" id="PF08242">
    <property type="entry name" value="Methyltransf_12"/>
    <property type="match status" value="1"/>
</dbReference>
<feature type="domain" description="FAD/NAD(P)-binding" evidence="5">
    <location>
        <begin position="297"/>
        <end position="575"/>
    </location>
</feature>
<dbReference type="EMBL" id="FUKO01000029">
    <property type="protein sequence ID" value="SJN41859.1"/>
    <property type="molecule type" value="Genomic_DNA"/>
</dbReference>
<keyword evidence="1" id="KW-0285">Flavoprotein</keyword>
<dbReference type="Pfam" id="PF07992">
    <property type="entry name" value="Pyr_redox_2"/>
    <property type="match status" value="1"/>
</dbReference>
<gene>
    <name evidence="7" type="ORF">FM104_11680</name>
</gene>
<evidence type="ECO:0000256" key="2">
    <source>
        <dbReference type="ARBA" id="ARBA00023002"/>
    </source>
</evidence>
<dbReference type="PRINTS" id="PR00469">
    <property type="entry name" value="PNDRDTASEII"/>
</dbReference>
<evidence type="ECO:0000313" key="7">
    <source>
        <dbReference type="EMBL" id="SJN41859.1"/>
    </source>
</evidence>
<dbReference type="SUPFAM" id="SSF51905">
    <property type="entry name" value="FAD/NAD(P)-binding domain"/>
    <property type="match status" value="1"/>
</dbReference>
<sequence length="619" mass="65779">MHFKGRVRTVSSMTSHHHHSAPEPWRSLPEGFAERLELEAELSIPVRAAALEYAARALGAAPAAIVDLGSGTGADAVALAEYFPTAAVHAVDVSAELLARVAAKASAVGVTDRIHTHRVDLNDDWTAETPRGIDLAWASLSLHHLNDPAEALRRVFASLHPGGVFVLTEMMGDESFESGVAGGDDSSAADQRHHGQAVHGRHREHDWAQLLADAGFVSLQRHVHDMVARGDTATGIRYLEMLQHAGLPDDPTEEVATNEGGPDELTSGASDAAFRSGRVVWTAVRPSRESLETRDTDVAVIGGGPAGLAAAIALARSRRNVVLVDAGEPRNAPAEGAHNVLGNEGIAPLELIARGRAEAESYGVQIVSGRVSRVSGQIDDFTVEVGEGAQRIRARRVILATGLVDDLPDVPGVAAGWGSTVLHCPFCHGWEVRDQRIAILARQDVPLHQAMLFRQLSDRVTLFLHEASVPTAEQWEQLAALKVDVVTSRVRRLRMEHTRVRAVEMEDGSLFDADAVVVSPRFNVRTELYEMLGGIAGEGMFGAEIPVDPRGQTAVSGVWVAGNAGQPMAMVVASSASGMMTGAAVHGDLALSELNAAVSQRALESADQRAAESADSRGI</sequence>
<reference evidence="7 8" key="1">
    <citation type="submission" date="2017-02" db="EMBL/GenBank/DDBJ databases">
        <authorList>
            <person name="Peterson S.W."/>
        </authorList>
    </citation>
    <scope>NUCLEOTIDE SEQUENCE [LARGE SCALE GENOMIC DNA]</scope>
    <source>
        <strain evidence="7 8">B Mb 05.01</strain>
    </source>
</reference>
<dbReference type="EC" id="1.8.1.9" evidence="7"/>
<dbReference type="AlphaFoldDB" id="A0A1R4KC39"/>
<organism evidence="7 8">
    <name type="scientific">Microbacterium esteraromaticum</name>
    <dbReference type="NCBI Taxonomy" id="57043"/>
    <lineage>
        <taxon>Bacteria</taxon>
        <taxon>Bacillati</taxon>
        <taxon>Actinomycetota</taxon>
        <taxon>Actinomycetes</taxon>
        <taxon>Micrococcales</taxon>
        <taxon>Microbacteriaceae</taxon>
        <taxon>Microbacterium</taxon>
    </lineage>
</organism>
<feature type="region of interest" description="Disordered" evidence="4">
    <location>
        <begin position="1"/>
        <end position="26"/>
    </location>
</feature>
<dbReference type="PANTHER" id="PTHR48105">
    <property type="entry name" value="THIOREDOXIN REDUCTASE 1-RELATED-RELATED"/>
    <property type="match status" value="1"/>
</dbReference>
<dbReference type="InterPro" id="IPR050097">
    <property type="entry name" value="Ferredoxin-NADP_redctase_2"/>
</dbReference>
<dbReference type="Gene3D" id="3.40.50.150">
    <property type="entry name" value="Vaccinia Virus protein VP39"/>
    <property type="match status" value="1"/>
</dbReference>
<dbReference type="Proteomes" id="UP000196320">
    <property type="component" value="Unassembled WGS sequence"/>
</dbReference>
<dbReference type="PRINTS" id="PR00368">
    <property type="entry name" value="FADPNR"/>
</dbReference>